<gene>
    <name evidence="2" type="ORF">HPB48_015649</name>
</gene>
<protein>
    <submittedName>
        <fullName evidence="2">Uncharacterized protein</fullName>
    </submittedName>
</protein>
<name>A0A9J6GIN8_HAELO</name>
<feature type="region of interest" description="Disordered" evidence="1">
    <location>
        <begin position="128"/>
        <end position="147"/>
    </location>
</feature>
<evidence type="ECO:0000256" key="1">
    <source>
        <dbReference type="SAM" id="MobiDB-lite"/>
    </source>
</evidence>
<evidence type="ECO:0000313" key="3">
    <source>
        <dbReference type="Proteomes" id="UP000821853"/>
    </source>
</evidence>
<accession>A0A9J6GIN8</accession>
<dbReference type="AlphaFoldDB" id="A0A9J6GIN8"/>
<comment type="caution">
    <text evidence="2">The sequence shown here is derived from an EMBL/GenBank/DDBJ whole genome shotgun (WGS) entry which is preliminary data.</text>
</comment>
<reference evidence="2 3" key="1">
    <citation type="journal article" date="2020" name="Cell">
        <title>Large-Scale Comparative Analyses of Tick Genomes Elucidate Their Genetic Diversity and Vector Capacities.</title>
        <authorList>
            <consortium name="Tick Genome and Microbiome Consortium (TIGMIC)"/>
            <person name="Jia N."/>
            <person name="Wang J."/>
            <person name="Shi W."/>
            <person name="Du L."/>
            <person name="Sun Y."/>
            <person name="Zhan W."/>
            <person name="Jiang J.F."/>
            <person name="Wang Q."/>
            <person name="Zhang B."/>
            <person name="Ji P."/>
            <person name="Bell-Sakyi L."/>
            <person name="Cui X.M."/>
            <person name="Yuan T.T."/>
            <person name="Jiang B.G."/>
            <person name="Yang W.F."/>
            <person name="Lam T.T."/>
            <person name="Chang Q.C."/>
            <person name="Ding S.J."/>
            <person name="Wang X.J."/>
            <person name="Zhu J.G."/>
            <person name="Ruan X.D."/>
            <person name="Zhao L."/>
            <person name="Wei J.T."/>
            <person name="Ye R.Z."/>
            <person name="Que T.C."/>
            <person name="Du C.H."/>
            <person name="Zhou Y.H."/>
            <person name="Cheng J.X."/>
            <person name="Dai P.F."/>
            <person name="Guo W.B."/>
            <person name="Han X.H."/>
            <person name="Huang E.J."/>
            <person name="Li L.F."/>
            <person name="Wei W."/>
            <person name="Gao Y.C."/>
            <person name="Liu J.Z."/>
            <person name="Shao H.Z."/>
            <person name="Wang X."/>
            <person name="Wang C.C."/>
            <person name="Yang T.C."/>
            <person name="Huo Q.B."/>
            <person name="Li W."/>
            <person name="Chen H.Y."/>
            <person name="Chen S.E."/>
            <person name="Zhou L.G."/>
            <person name="Ni X.B."/>
            <person name="Tian J.H."/>
            <person name="Sheng Y."/>
            <person name="Liu T."/>
            <person name="Pan Y.S."/>
            <person name="Xia L.Y."/>
            <person name="Li J."/>
            <person name="Zhao F."/>
            <person name="Cao W.C."/>
        </authorList>
    </citation>
    <scope>NUCLEOTIDE SEQUENCE [LARGE SCALE GENOMIC DNA]</scope>
    <source>
        <strain evidence="2">HaeL-2018</strain>
    </source>
</reference>
<dbReference type="VEuPathDB" id="VectorBase:HLOH_041220"/>
<proteinExistence type="predicted"/>
<sequence>MRPYECPQVSRRHYQHCMRSSLPCTYSQLVSKTAQARQVARVVREGLLLRSPERPSCGCCTSRTRTWTSATRREAAPTAPSRCAAAEDDGKPNWIANIAAGHWGSPGKCDIPARTLESMLQHVRDHHKASIAPKTGARSLVSPSRARRSFTPRWLQSMQAREKRTAVLTRLSCCMLRNSGTPRAGCRSNI</sequence>
<organism evidence="2 3">
    <name type="scientific">Haemaphysalis longicornis</name>
    <name type="common">Bush tick</name>
    <dbReference type="NCBI Taxonomy" id="44386"/>
    <lineage>
        <taxon>Eukaryota</taxon>
        <taxon>Metazoa</taxon>
        <taxon>Ecdysozoa</taxon>
        <taxon>Arthropoda</taxon>
        <taxon>Chelicerata</taxon>
        <taxon>Arachnida</taxon>
        <taxon>Acari</taxon>
        <taxon>Parasitiformes</taxon>
        <taxon>Ixodida</taxon>
        <taxon>Ixodoidea</taxon>
        <taxon>Ixodidae</taxon>
        <taxon>Haemaphysalinae</taxon>
        <taxon>Haemaphysalis</taxon>
    </lineage>
</organism>
<keyword evidence="3" id="KW-1185">Reference proteome</keyword>
<dbReference type="Proteomes" id="UP000821853">
    <property type="component" value="Unassembled WGS sequence"/>
</dbReference>
<evidence type="ECO:0000313" key="2">
    <source>
        <dbReference type="EMBL" id="KAH9378358.1"/>
    </source>
</evidence>
<dbReference type="EMBL" id="JABSTR010000008">
    <property type="protein sequence ID" value="KAH9378358.1"/>
    <property type="molecule type" value="Genomic_DNA"/>
</dbReference>